<dbReference type="EMBL" id="LAZR01022063">
    <property type="protein sequence ID" value="KKL83169.1"/>
    <property type="molecule type" value="Genomic_DNA"/>
</dbReference>
<evidence type="ECO:0000259" key="3">
    <source>
        <dbReference type="Pfam" id="PF00849"/>
    </source>
</evidence>
<dbReference type="PANTHER" id="PTHR21600:SF44">
    <property type="entry name" value="RIBOSOMAL LARGE SUBUNIT PSEUDOURIDINE SYNTHASE D"/>
    <property type="match status" value="1"/>
</dbReference>
<comment type="caution">
    <text evidence="4">The sequence shown here is derived from an EMBL/GenBank/DDBJ whole genome shotgun (WGS) entry which is preliminary data.</text>
</comment>
<dbReference type="InterPro" id="IPR006224">
    <property type="entry name" value="PsdUridine_synth_RluA-like_CS"/>
</dbReference>
<dbReference type="AlphaFoldDB" id="A0A0F9F9U5"/>
<accession>A0A0F9F9U5</accession>
<reference evidence="4" key="1">
    <citation type="journal article" date="2015" name="Nature">
        <title>Complex archaea that bridge the gap between prokaryotes and eukaryotes.</title>
        <authorList>
            <person name="Spang A."/>
            <person name="Saw J.H."/>
            <person name="Jorgensen S.L."/>
            <person name="Zaremba-Niedzwiedzka K."/>
            <person name="Martijn J."/>
            <person name="Lind A.E."/>
            <person name="van Eijk R."/>
            <person name="Schleper C."/>
            <person name="Guy L."/>
            <person name="Ettema T.J."/>
        </authorList>
    </citation>
    <scope>NUCLEOTIDE SEQUENCE</scope>
</reference>
<dbReference type="GO" id="GO:0000455">
    <property type="term" value="P:enzyme-directed rRNA pseudouridine synthesis"/>
    <property type="evidence" value="ECO:0007669"/>
    <property type="project" value="TreeGrafter"/>
</dbReference>
<dbReference type="InterPro" id="IPR020103">
    <property type="entry name" value="PsdUridine_synth_cat_dom_sf"/>
</dbReference>
<evidence type="ECO:0000256" key="2">
    <source>
        <dbReference type="ARBA" id="ARBA00023235"/>
    </source>
</evidence>
<evidence type="ECO:0000313" key="4">
    <source>
        <dbReference type="EMBL" id="KKL83169.1"/>
    </source>
</evidence>
<feature type="non-terminal residue" evidence="4">
    <location>
        <position position="63"/>
    </location>
</feature>
<feature type="domain" description="Pseudouridine synthase RsuA/RluA-like" evidence="3">
    <location>
        <begin position="1"/>
        <end position="60"/>
    </location>
</feature>
<sequence>MVNKPAGMVVHPGRGNTTGTLVSALLYHCKTVAGVGDTMRPGIVHRLDMDTSGLIVAALTIES</sequence>
<protein>
    <recommendedName>
        <fullName evidence="3">Pseudouridine synthase RsuA/RluA-like domain-containing protein</fullName>
    </recommendedName>
</protein>
<dbReference type="SUPFAM" id="SSF55120">
    <property type="entry name" value="Pseudouridine synthase"/>
    <property type="match status" value="1"/>
</dbReference>
<dbReference type="PROSITE" id="PS01129">
    <property type="entry name" value="PSI_RLU"/>
    <property type="match status" value="1"/>
</dbReference>
<proteinExistence type="inferred from homology"/>
<dbReference type="Gene3D" id="3.30.2350.10">
    <property type="entry name" value="Pseudouridine synthase"/>
    <property type="match status" value="1"/>
</dbReference>
<keyword evidence="2" id="KW-0413">Isomerase</keyword>
<dbReference type="Pfam" id="PF00849">
    <property type="entry name" value="PseudoU_synth_2"/>
    <property type="match status" value="1"/>
</dbReference>
<comment type="similarity">
    <text evidence="1">Belongs to the pseudouridine synthase RluA family.</text>
</comment>
<dbReference type="InterPro" id="IPR006145">
    <property type="entry name" value="PsdUridine_synth_RsuA/RluA"/>
</dbReference>
<organism evidence="4">
    <name type="scientific">marine sediment metagenome</name>
    <dbReference type="NCBI Taxonomy" id="412755"/>
    <lineage>
        <taxon>unclassified sequences</taxon>
        <taxon>metagenomes</taxon>
        <taxon>ecological metagenomes</taxon>
    </lineage>
</organism>
<evidence type="ECO:0000256" key="1">
    <source>
        <dbReference type="ARBA" id="ARBA00010876"/>
    </source>
</evidence>
<dbReference type="PANTHER" id="PTHR21600">
    <property type="entry name" value="MITOCHONDRIAL RNA PSEUDOURIDINE SYNTHASE"/>
    <property type="match status" value="1"/>
</dbReference>
<dbReference type="GO" id="GO:0003723">
    <property type="term" value="F:RNA binding"/>
    <property type="evidence" value="ECO:0007669"/>
    <property type="project" value="InterPro"/>
</dbReference>
<dbReference type="GO" id="GO:0009982">
    <property type="term" value="F:pseudouridine synthase activity"/>
    <property type="evidence" value="ECO:0007669"/>
    <property type="project" value="InterPro"/>
</dbReference>
<name>A0A0F9F9U5_9ZZZZ</name>
<gene>
    <name evidence="4" type="ORF">LCGC14_1977470</name>
</gene>
<dbReference type="InterPro" id="IPR050188">
    <property type="entry name" value="RluA_PseudoU_synthase"/>
</dbReference>